<dbReference type="InterPro" id="IPR011260">
    <property type="entry name" value="RNAP_asu_C"/>
</dbReference>
<gene>
    <name evidence="2" type="ORF">SAMN02745138_01483</name>
</gene>
<keyword evidence="3" id="KW-1185">Reference proteome</keyword>
<evidence type="ECO:0000313" key="3">
    <source>
        <dbReference type="Proteomes" id="UP000183975"/>
    </source>
</evidence>
<dbReference type="EMBL" id="FRAH01000022">
    <property type="protein sequence ID" value="SHK28767.1"/>
    <property type="molecule type" value="Genomic_DNA"/>
</dbReference>
<protein>
    <submittedName>
        <fullName evidence="2">RNA polymerase, alpha chain C terminal domain</fullName>
    </submittedName>
</protein>
<dbReference type="RefSeq" id="WP_072850579.1">
    <property type="nucleotide sequence ID" value="NZ_FRAH01000022.1"/>
</dbReference>
<organism evidence="2 3">
    <name type="scientific">Anaerotignum lactatifermentans DSM 14214</name>
    <dbReference type="NCBI Taxonomy" id="1121323"/>
    <lineage>
        <taxon>Bacteria</taxon>
        <taxon>Bacillati</taxon>
        <taxon>Bacillota</taxon>
        <taxon>Clostridia</taxon>
        <taxon>Lachnospirales</taxon>
        <taxon>Anaerotignaceae</taxon>
        <taxon>Anaerotignum</taxon>
    </lineage>
</organism>
<proteinExistence type="predicted"/>
<dbReference type="Gene3D" id="1.10.150.20">
    <property type="entry name" value="5' to 3' exonuclease, C-terminal subdomain"/>
    <property type="match status" value="2"/>
</dbReference>
<dbReference type="OrthoDB" id="2068144at2"/>
<dbReference type="SUPFAM" id="SSF47789">
    <property type="entry name" value="C-terminal domain of RNA polymerase alpha subunit"/>
    <property type="match status" value="2"/>
</dbReference>
<feature type="domain" description="RNA polymerase alpha subunit C-terminal" evidence="1">
    <location>
        <begin position="101"/>
        <end position="158"/>
    </location>
</feature>
<sequence>MRIINNEEYKDISIAELKLSKRTYNCLMRAGFHTLYLLIENYEILPSIRKMGVKSFNEIEEVLDKISQDGISAFIQGYPNVTVHSAAEECMVVQGVPLSERILSRPASDLHVSVRIYHSFQSEGIETIEQALKLTPEAICHMRNIGAISARQLQEQLELLCEMGEAYFALNNGAAEDDPKSRVYNKREIDIALVKTLQENYGLKISWLSEWYSLSKQSIYNKLAKKVNKGHWCNKELLSEERIVITRMIDERLFFFEKDDVKYYLVNNMKDNCAYLIISAEDIKCFFLVDLPEALQVRIKTQNLHRFTEDECTVLDTLGKKVFILKKQHFMPNNSLMFRNLANIRNLSLDEYSKFLFGLPFCSASVSITDDRIIAFLEENTINGQTYIPATPDSQWIRAYISRSPYNTEEFISFYGFSVAGNEENAVLDFTAEDFNIVEPDMQIHGTGVDYIEKLFADTPLLGSRILSEKNLDILYQNSREFVGQLLNSLSAKPSPKVEMQIALAVINYAKGWNTEGESGFWRYITAQFGYRDESGQLRNLLCSCIKNALIRNNRWFVTNASGNQFKSTIVAHAFSTKKSWLYFCDFLFDFYKTNLNWQYIEDDPMIARMVLSLRNKMNTSDETSDEDIEISSKVYYFREGIIKLIVYRPKYATRLVTSLIKRIDSLVNHTNLAATTYEEQLCDEWMAKKLQGITTVRKKETTRERRTVAIDYTRIRPIYQLHNETEVRIMFPDVRLAHNEFSSLRLTVCHEGNMVEQRTLSFYGNELGKTMSGFVLNLEDYLRRSGSNKFDPQIIITCDDTEIYNSEKVLYRGCLIFKEKSEKDVSSCETGGYSLFVPKTAVVDINGAEVSTIKESTYIKGYYADLQKGFVIKIDGELVALDNVQNSGELRIMVPSGSYLAEYVKNGVRYSVVSGKEIIYIVSSEREKEKKYRLAINTDLVDFDTLLYEEKEGTRIYKVEIGKLGTDDVSLRLMDLSSNRLLLRRNLKIIRSLNYRFNRAYYFSDEDYCEARVRVAIGNDGVREYPITPGDTCINIPYENGELEISVPVIKVTDNADTEWNGSNLYWIRDIPQERFVYVKVPTGVNVEMTLNGHSISTESLNAFALGNAVYGFSNSEDRSWLMVQLAVAVNGQEPQKYNLARIAVKEQFVEKPVVKFDDGKISWNLGYGFIGDKNGSFQITICEGTEFERTFNLQLENELIAENVELPIGEYKYSISKQSGNLFAMQLTPIICGSLFVGDANELRFLKKIIKIETITFEDDTKYEDVKIRPCYIDQIEYKGIHYVGSEDRECPVYTGVMYFVNDSGKRHEYSYEDTIDEKGHRLYQINPVRIVYINDSTLSITHETGDPEDPGDGFYYYRYFDRWKNVDIYQLTDWEPTRFNKDKYYLADLYSYRKEV</sequence>
<reference evidence="2 3" key="1">
    <citation type="submission" date="2016-11" db="EMBL/GenBank/DDBJ databases">
        <authorList>
            <person name="Jaros S."/>
            <person name="Januszkiewicz K."/>
            <person name="Wedrychowicz H."/>
        </authorList>
    </citation>
    <scope>NUCLEOTIDE SEQUENCE [LARGE SCALE GENOMIC DNA]</scope>
    <source>
        <strain evidence="2 3">DSM 14214</strain>
    </source>
</reference>
<dbReference type="GO" id="GO:0003677">
    <property type="term" value="F:DNA binding"/>
    <property type="evidence" value="ECO:0007669"/>
    <property type="project" value="InterPro"/>
</dbReference>
<name>A0A1M6R8Z4_9FIRM</name>
<dbReference type="GO" id="GO:0006351">
    <property type="term" value="P:DNA-templated transcription"/>
    <property type="evidence" value="ECO:0007669"/>
    <property type="project" value="InterPro"/>
</dbReference>
<dbReference type="Pfam" id="PF03118">
    <property type="entry name" value="RNA_pol_A_CTD"/>
    <property type="match status" value="2"/>
</dbReference>
<evidence type="ECO:0000259" key="1">
    <source>
        <dbReference type="Pfam" id="PF03118"/>
    </source>
</evidence>
<evidence type="ECO:0000313" key="2">
    <source>
        <dbReference type="EMBL" id="SHK28767.1"/>
    </source>
</evidence>
<dbReference type="Proteomes" id="UP000183975">
    <property type="component" value="Unassembled WGS sequence"/>
</dbReference>
<feature type="domain" description="RNA polymerase alpha subunit C-terminal" evidence="1">
    <location>
        <begin position="6"/>
        <end position="64"/>
    </location>
</feature>
<accession>A0A1M6R8Z4</accession>
<dbReference type="GO" id="GO:0003899">
    <property type="term" value="F:DNA-directed RNA polymerase activity"/>
    <property type="evidence" value="ECO:0007669"/>
    <property type="project" value="InterPro"/>
</dbReference>